<dbReference type="PANTHER" id="PTHR12083:SF9">
    <property type="entry name" value="BIFUNCTIONAL POLYNUCLEOTIDE PHOSPHATASE_KINASE"/>
    <property type="match status" value="1"/>
</dbReference>
<dbReference type="EMBL" id="KZ819202">
    <property type="protein sequence ID" value="PWY97736.1"/>
    <property type="molecule type" value="Genomic_DNA"/>
</dbReference>
<dbReference type="NCBIfam" id="TIGR01662">
    <property type="entry name" value="HAD-SF-IIIA"/>
    <property type="match status" value="1"/>
</dbReference>
<dbReference type="FunFam" id="3.40.50.300:FF:000737">
    <property type="entry name" value="Bifunctional polynucleotide phosphatase/kinase"/>
    <property type="match status" value="1"/>
</dbReference>
<dbReference type="GO" id="GO:0006281">
    <property type="term" value="P:DNA repair"/>
    <property type="evidence" value="ECO:0007669"/>
    <property type="project" value="TreeGrafter"/>
</dbReference>
<proteinExistence type="predicted"/>
<evidence type="ECO:0000256" key="1">
    <source>
        <dbReference type="SAM" id="MobiDB-lite"/>
    </source>
</evidence>
<dbReference type="Pfam" id="PF08645">
    <property type="entry name" value="PNK3P"/>
    <property type="match status" value="1"/>
</dbReference>
<dbReference type="STRING" id="1882483.A0A317XHM4"/>
<dbReference type="Gene3D" id="3.40.50.300">
    <property type="entry name" value="P-loop containing nucleotide triphosphate hydrolases"/>
    <property type="match status" value="1"/>
</dbReference>
<dbReference type="PANTHER" id="PTHR12083">
    <property type="entry name" value="BIFUNCTIONAL POLYNUCLEOTIDE PHOSPHATASE/KINASE"/>
    <property type="match status" value="1"/>
</dbReference>
<evidence type="ECO:0000313" key="3">
    <source>
        <dbReference type="Proteomes" id="UP000246740"/>
    </source>
</evidence>
<dbReference type="InterPro" id="IPR006551">
    <property type="entry name" value="Polynucleotide_phosphatase"/>
</dbReference>
<dbReference type="GO" id="GO:0003690">
    <property type="term" value="F:double-stranded DNA binding"/>
    <property type="evidence" value="ECO:0007669"/>
    <property type="project" value="TreeGrafter"/>
</dbReference>
<feature type="compositionally biased region" description="Low complexity" evidence="1">
    <location>
        <begin position="1"/>
        <end position="10"/>
    </location>
</feature>
<dbReference type="Gene3D" id="3.40.50.1000">
    <property type="entry name" value="HAD superfamily/HAD-like"/>
    <property type="match status" value="1"/>
</dbReference>
<reference evidence="2 3" key="1">
    <citation type="journal article" date="2018" name="Mol. Biol. Evol.">
        <title>Broad Genomic Sampling Reveals a Smut Pathogenic Ancestry of the Fungal Clade Ustilaginomycotina.</title>
        <authorList>
            <person name="Kijpornyongpan T."/>
            <person name="Mondo S.J."/>
            <person name="Barry K."/>
            <person name="Sandor L."/>
            <person name="Lee J."/>
            <person name="Lipzen A."/>
            <person name="Pangilinan J."/>
            <person name="LaButti K."/>
            <person name="Hainaut M."/>
            <person name="Henrissat B."/>
            <person name="Grigoriev I.V."/>
            <person name="Spatafora J.W."/>
            <person name="Aime M.C."/>
        </authorList>
    </citation>
    <scope>NUCLEOTIDE SEQUENCE [LARGE SCALE GENOMIC DNA]</scope>
    <source>
        <strain evidence="2 3">MCA 3645</strain>
    </source>
</reference>
<dbReference type="Proteomes" id="UP000246740">
    <property type="component" value="Unassembled WGS sequence"/>
</dbReference>
<gene>
    <name evidence="2" type="ORF">BCV70DRAFT_44710</name>
</gene>
<name>A0A317XHM4_9BASI</name>
<dbReference type="InterPro" id="IPR036412">
    <property type="entry name" value="HAD-like_sf"/>
</dbReference>
<dbReference type="NCBIfam" id="TIGR01664">
    <property type="entry name" value="DNA-3'-Pase"/>
    <property type="match status" value="1"/>
</dbReference>
<dbReference type="AlphaFoldDB" id="A0A317XHM4"/>
<evidence type="ECO:0000313" key="2">
    <source>
        <dbReference type="EMBL" id="PWY97736.1"/>
    </source>
</evidence>
<keyword evidence="3" id="KW-1185">Reference proteome</keyword>
<feature type="compositionally biased region" description="Polar residues" evidence="1">
    <location>
        <begin position="91"/>
        <end position="101"/>
    </location>
</feature>
<dbReference type="GO" id="GO:0046404">
    <property type="term" value="F:ATP-dependent polydeoxyribonucleotide 5'-hydroxyl-kinase activity"/>
    <property type="evidence" value="ECO:0007669"/>
    <property type="project" value="TreeGrafter"/>
</dbReference>
<dbReference type="InterPro" id="IPR013954">
    <property type="entry name" value="PNK3P"/>
</dbReference>
<dbReference type="SUPFAM" id="SSF52540">
    <property type="entry name" value="P-loop containing nucleoside triphosphate hydrolases"/>
    <property type="match status" value="1"/>
</dbReference>
<dbReference type="InterPro" id="IPR006549">
    <property type="entry name" value="HAD-SF_hydro_IIIA"/>
</dbReference>
<dbReference type="InParanoid" id="A0A317XHM4"/>
<feature type="compositionally biased region" description="Low complexity" evidence="1">
    <location>
        <begin position="26"/>
        <end position="54"/>
    </location>
</feature>
<organism evidence="2 3">
    <name type="scientific">Testicularia cyperi</name>
    <dbReference type="NCBI Taxonomy" id="1882483"/>
    <lineage>
        <taxon>Eukaryota</taxon>
        <taxon>Fungi</taxon>
        <taxon>Dikarya</taxon>
        <taxon>Basidiomycota</taxon>
        <taxon>Ustilaginomycotina</taxon>
        <taxon>Ustilaginomycetes</taxon>
        <taxon>Ustilaginales</taxon>
        <taxon>Anthracoideaceae</taxon>
        <taxon>Testicularia</taxon>
    </lineage>
</organism>
<dbReference type="FunCoup" id="A0A317XHM4">
    <property type="interactions" value="135"/>
</dbReference>
<dbReference type="GO" id="GO:0046403">
    <property type="term" value="F:polynucleotide 3'-phosphatase activity"/>
    <property type="evidence" value="ECO:0007669"/>
    <property type="project" value="TreeGrafter"/>
</dbReference>
<accession>A0A317XHM4</accession>
<dbReference type="InterPro" id="IPR027417">
    <property type="entry name" value="P-loop_NTPase"/>
</dbReference>
<feature type="region of interest" description="Disordered" evidence="1">
    <location>
        <begin position="80"/>
        <end position="102"/>
    </location>
</feature>
<sequence>MKRSLASEGTSGSGSGSSQDDELVLSTKPSSSANASTSNASASASPTSKTASASGNVNGSAVSSKKPKLASIFLPKSAASKPKADAAGNGTAPTASTSTSRGFKWLEPIGSGGTCLHGVFGEPAANSLVALYDLDGTIVRPKGGKTWPSSKDEYDYEFILPNVLDKIRDQHSEGYSIVIVTNQKQTPGRKTTALATWKRKMALIAAVIDVPLRVFAALADDEFRKPRLGIWSHFTQQFNAGIQVDHDKSFYVGDAAGRTRYRDHNDTDLKWALNAQLRFYTPQEYFDNRQQEWKVPVQPWTLSHTHTDSKPGSRPVATFEGGKDGVIDANHSDGGVGGEAGPEIVLFVGPPASGKTLYYQRHFAPRGYEHVNQDVLRTRAKCLSSVEASLNQGRSCVVDNTNRDAATRRQYIDLANRLGVRVRCFYFDVPLQTALHNNAFRALHGPVHKDETKRELVPQHAITAWYRDRTVPDQKEGFAAPPTLVLWEFVGPAHIKELYELYYH</sequence>
<feature type="region of interest" description="Disordered" evidence="1">
    <location>
        <begin position="1"/>
        <end position="64"/>
    </location>
</feature>
<protein>
    <submittedName>
        <fullName evidence="2">PNK3P-domain-containing protein</fullName>
    </submittedName>
</protein>
<dbReference type="SUPFAM" id="SSF56784">
    <property type="entry name" value="HAD-like"/>
    <property type="match status" value="1"/>
</dbReference>
<dbReference type="OrthoDB" id="19045at2759"/>
<dbReference type="Pfam" id="PF13671">
    <property type="entry name" value="AAA_33"/>
    <property type="match status" value="1"/>
</dbReference>
<dbReference type="InterPro" id="IPR023214">
    <property type="entry name" value="HAD_sf"/>
</dbReference>